<gene>
    <name evidence="2" type="primary">LOC108850953</name>
</gene>
<evidence type="ECO:0000313" key="1">
    <source>
        <dbReference type="Proteomes" id="UP000504610"/>
    </source>
</evidence>
<dbReference type="InterPro" id="IPR028348">
    <property type="entry name" value="FAD-binding_protein"/>
</dbReference>
<evidence type="ECO:0000313" key="2">
    <source>
        <dbReference type="RefSeq" id="XP_056863507.1"/>
    </source>
</evidence>
<keyword evidence="1" id="KW-1185">Reference proteome</keyword>
<name>A0A9W3DI92_RAPSA</name>
<sequence length="75" mass="8728">MNKVASMLPEEAFFVVRKSFDARKILKEAKFVYIVDLDVKTLLELQPRAHDFIFRLGPSLDLLSIFLLRTLFLVT</sequence>
<dbReference type="OrthoDB" id="1935720at2759"/>
<organism evidence="1 2">
    <name type="scientific">Raphanus sativus</name>
    <name type="common">Radish</name>
    <name type="synonym">Raphanus raphanistrum var. sativus</name>
    <dbReference type="NCBI Taxonomy" id="3726"/>
    <lineage>
        <taxon>Eukaryota</taxon>
        <taxon>Viridiplantae</taxon>
        <taxon>Streptophyta</taxon>
        <taxon>Embryophyta</taxon>
        <taxon>Tracheophyta</taxon>
        <taxon>Spermatophyta</taxon>
        <taxon>Magnoliopsida</taxon>
        <taxon>eudicotyledons</taxon>
        <taxon>Gunneridae</taxon>
        <taxon>Pentapetalae</taxon>
        <taxon>rosids</taxon>
        <taxon>malvids</taxon>
        <taxon>Brassicales</taxon>
        <taxon>Brassicaceae</taxon>
        <taxon>Brassiceae</taxon>
        <taxon>Raphanus</taxon>
    </lineage>
</organism>
<dbReference type="Proteomes" id="UP000504610">
    <property type="component" value="Chromosome 1"/>
</dbReference>
<reference evidence="2" key="2">
    <citation type="submission" date="2025-08" db="UniProtKB">
        <authorList>
            <consortium name="RefSeq"/>
        </authorList>
    </citation>
    <scope>IDENTIFICATION</scope>
    <source>
        <tissue evidence="2">Leaf</tissue>
    </source>
</reference>
<dbReference type="AlphaFoldDB" id="A0A9W3DI92"/>
<dbReference type="GeneID" id="108850953"/>
<reference evidence="1" key="1">
    <citation type="journal article" date="2019" name="Database">
        <title>The radish genome database (RadishGD): an integrated information resource for radish genomics.</title>
        <authorList>
            <person name="Yu H.J."/>
            <person name="Baek S."/>
            <person name="Lee Y.J."/>
            <person name="Cho A."/>
            <person name="Mun J.H."/>
        </authorList>
    </citation>
    <scope>NUCLEOTIDE SEQUENCE [LARGE SCALE GENOMIC DNA]</scope>
    <source>
        <strain evidence="1">cv. WK10039</strain>
    </source>
</reference>
<protein>
    <submittedName>
        <fullName evidence="2">Uncharacterized protein LOC108850953</fullName>
    </submittedName>
</protein>
<dbReference type="PANTHER" id="PTHR42842:SF3">
    <property type="entry name" value="FAD_NAD(P)-BINDING OXIDOREDUCTASE FAMILY PROTEIN"/>
    <property type="match status" value="1"/>
</dbReference>
<dbReference type="KEGG" id="rsz:108850953"/>
<accession>A0A9W3DI92</accession>
<dbReference type="RefSeq" id="XP_056863507.1">
    <property type="nucleotide sequence ID" value="XM_057007527.1"/>
</dbReference>
<dbReference type="PANTHER" id="PTHR42842">
    <property type="entry name" value="FAD/NAD(P)-BINDING OXIDOREDUCTASE"/>
    <property type="match status" value="1"/>
</dbReference>
<proteinExistence type="predicted"/>